<dbReference type="PANTHER" id="PTHR16001">
    <property type="entry name" value="ECTO-NOX DISULFIDE-THIOL EXCHANGER"/>
    <property type="match status" value="1"/>
</dbReference>
<feature type="domain" description="Ecto-NOX disulfide-thiol exchanger 1/2" evidence="2">
    <location>
        <begin position="56"/>
        <end position="94"/>
    </location>
</feature>
<keyword evidence="1" id="KW-0175">Coiled coil</keyword>
<reference evidence="3" key="1">
    <citation type="submission" date="2022-03" db="EMBL/GenBank/DDBJ databases">
        <authorList>
            <person name="Alioto T."/>
            <person name="Alioto T."/>
            <person name="Gomez Garrido J."/>
        </authorList>
    </citation>
    <scope>NUCLEOTIDE SEQUENCE</scope>
</reference>
<evidence type="ECO:0000259" key="2">
    <source>
        <dbReference type="Pfam" id="PF23267"/>
    </source>
</evidence>
<accession>A0AAD1W8B8</accession>
<gene>
    <name evidence="3" type="ORF">PECUL_23A049000</name>
</gene>
<evidence type="ECO:0000313" key="3">
    <source>
        <dbReference type="EMBL" id="CAH2292964.1"/>
    </source>
</evidence>
<dbReference type="InterPro" id="IPR056611">
    <property type="entry name" value="ENOX1/2_dom"/>
</dbReference>
<dbReference type="InterPro" id="IPR038876">
    <property type="entry name" value="ENOX"/>
</dbReference>
<keyword evidence="4" id="KW-1185">Reference proteome</keyword>
<dbReference type="GO" id="GO:0003954">
    <property type="term" value="F:NADH dehydrogenase activity"/>
    <property type="evidence" value="ECO:0007669"/>
    <property type="project" value="TreeGrafter"/>
</dbReference>
<sequence length="99" mass="11572">MTDSSNGEHLCKELRDAHREQLMGIRREEEMEMSDHDSRYIPNKKVRVDESALAAQAYALKEKNDSLRCQLDAYRNEVELLKQEKGHHGRTEESLTKDQ</sequence>
<name>A0AAD1W8B8_PELCU</name>
<proteinExistence type="predicted"/>
<feature type="coiled-coil region" evidence="1">
    <location>
        <begin position="57"/>
        <end position="84"/>
    </location>
</feature>
<evidence type="ECO:0000256" key="1">
    <source>
        <dbReference type="SAM" id="Coils"/>
    </source>
</evidence>
<organism evidence="3 4">
    <name type="scientific">Pelobates cultripes</name>
    <name type="common">Western spadefoot toad</name>
    <dbReference type="NCBI Taxonomy" id="61616"/>
    <lineage>
        <taxon>Eukaryota</taxon>
        <taxon>Metazoa</taxon>
        <taxon>Chordata</taxon>
        <taxon>Craniata</taxon>
        <taxon>Vertebrata</taxon>
        <taxon>Euteleostomi</taxon>
        <taxon>Amphibia</taxon>
        <taxon>Batrachia</taxon>
        <taxon>Anura</taxon>
        <taxon>Pelobatoidea</taxon>
        <taxon>Pelobatidae</taxon>
        <taxon>Pelobates</taxon>
    </lineage>
</organism>
<dbReference type="AlphaFoldDB" id="A0AAD1W8B8"/>
<dbReference type="Proteomes" id="UP001295444">
    <property type="component" value="Chromosome 05"/>
</dbReference>
<dbReference type="GO" id="GO:0009897">
    <property type="term" value="C:external side of plasma membrane"/>
    <property type="evidence" value="ECO:0007669"/>
    <property type="project" value="InterPro"/>
</dbReference>
<protein>
    <submittedName>
        <fullName evidence="3">Ecto-NOX disulfide-thiol exchanger 1 isoform X1</fullName>
    </submittedName>
</protein>
<dbReference type="GO" id="GO:0007624">
    <property type="term" value="P:ultradian rhythm"/>
    <property type="evidence" value="ECO:0007669"/>
    <property type="project" value="InterPro"/>
</dbReference>
<dbReference type="Pfam" id="PF23267">
    <property type="entry name" value="ENOX1"/>
    <property type="match status" value="1"/>
</dbReference>
<dbReference type="PANTHER" id="PTHR16001:SF6">
    <property type="entry name" value="ECTO-NOX DISULFIDE-THIOL EXCHANGER 1"/>
    <property type="match status" value="1"/>
</dbReference>
<evidence type="ECO:0000313" key="4">
    <source>
        <dbReference type="Proteomes" id="UP001295444"/>
    </source>
</evidence>
<dbReference type="GO" id="GO:0003756">
    <property type="term" value="F:protein disulfide isomerase activity"/>
    <property type="evidence" value="ECO:0007669"/>
    <property type="project" value="TreeGrafter"/>
</dbReference>
<dbReference type="EMBL" id="OW240916">
    <property type="protein sequence ID" value="CAH2292964.1"/>
    <property type="molecule type" value="Genomic_DNA"/>
</dbReference>